<evidence type="ECO:0000256" key="1">
    <source>
        <dbReference type="ARBA" id="ARBA00004613"/>
    </source>
</evidence>
<keyword evidence="2" id="KW-0964">Secreted</keyword>
<evidence type="ECO:0000256" key="4">
    <source>
        <dbReference type="SAM" id="Phobius"/>
    </source>
</evidence>
<keyword evidence="4" id="KW-1133">Transmembrane helix</keyword>
<name>B7GLY9_ANOFW</name>
<evidence type="ECO:0000256" key="2">
    <source>
        <dbReference type="ARBA" id="ARBA00022525"/>
    </source>
</evidence>
<dbReference type="STRING" id="491915.Aflv_2513"/>
<keyword evidence="4" id="KW-0812">Transmembrane</keyword>
<dbReference type="Gene3D" id="2.60.120.970">
    <property type="match status" value="1"/>
</dbReference>
<dbReference type="HOGENOM" id="CLU_482872_0_0_9"/>
<protein>
    <submittedName>
        <fullName evidence="6">Rhs family protein</fullName>
    </submittedName>
</protein>
<accession>B7GLY9</accession>
<dbReference type="KEGG" id="afl:Aflv_2513"/>
<comment type="subcellular location">
    <subcellularLocation>
        <location evidence="1">Secreted</location>
    </subcellularLocation>
</comment>
<dbReference type="AlphaFoldDB" id="B7GLY9"/>
<gene>
    <name evidence="6" type="ordered locus">Aflv_2513</name>
</gene>
<dbReference type="InterPro" id="IPR055372">
    <property type="entry name" value="CBM96"/>
</dbReference>
<keyword evidence="3" id="KW-0732">Signal</keyword>
<evidence type="ECO:0000313" key="6">
    <source>
        <dbReference type="EMBL" id="ACJ34868.1"/>
    </source>
</evidence>
<keyword evidence="4" id="KW-0472">Membrane</keyword>
<evidence type="ECO:0000256" key="3">
    <source>
        <dbReference type="ARBA" id="ARBA00022729"/>
    </source>
</evidence>
<organism evidence="6 7">
    <name type="scientific">Anoxybacillus flavithermus (strain DSM 21510 / WK1)</name>
    <dbReference type="NCBI Taxonomy" id="491915"/>
    <lineage>
        <taxon>Bacteria</taxon>
        <taxon>Bacillati</taxon>
        <taxon>Bacillota</taxon>
        <taxon>Bacilli</taxon>
        <taxon>Bacillales</taxon>
        <taxon>Anoxybacillaceae</taxon>
        <taxon>Anoxybacillus</taxon>
    </lineage>
</organism>
<dbReference type="Pfam" id="PF24517">
    <property type="entry name" value="CBM96"/>
    <property type="match status" value="1"/>
</dbReference>
<dbReference type="EMBL" id="CP000922">
    <property type="protein sequence ID" value="ACJ34868.1"/>
    <property type="molecule type" value="Genomic_DNA"/>
</dbReference>
<feature type="domain" description="Carbohydrate-binding module family 96" evidence="5">
    <location>
        <begin position="312"/>
        <end position="482"/>
    </location>
</feature>
<dbReference type="GO" id="GO:0005576">
    <property type="term" value="C:extracellular region"/>
    <property type="evidence" value="ECO:0007669"/>
    <property type="project" value="UniProtKB-SubCell"/>
</dbReference>
<dbReference type="Proteomes" id="UP000000742">
    <property type="component" value="Chromosome"/>
</dbReference>
<reference evidence="6 7" key="1">
    <citation type="journal article" date="2008" name="Genome Biol.">
        <title>Encapsulated in silica: genome, proteome and physiology of the thermophilic bacterium Anoxybacillus flavithermus WK1.</title>
        <authorList>
            <person name="Saw J.H."/>
            <person name="Mountain B.W."/>
            <person name="Feng L."/>
            <person name="Omelchenko M.V."/>
            <person name="Hou S."/>
            <person name="Saito J.A."/>
            <person name="Stott M.B."/>
            <person name="Li D."/>
            <person name="Zhao G."/>
            <person name="Wu J."/>
            <person name="Galperin M.Y."/>
            <person name="Koonin E.V."/>
            <person name="Makarova K.S."/>
            <person name="Wolf Y.I."/>
            <person name="Rigden D.J."/>
            <person name="Dunfield P.F."/>
            <person name="Wang L."/>
            <person name="Alam M."/>
        </authorList>
    </citation>
    <scope>NUCLEOTIDE SEQUENCE [LARGE SCALE GENOMIC DNA]</scope>
    <source>
        <strain evidence="7">DSM 21510 / WK1</strain>
    </source>
</reference>
<dbReference type="eggNOG" id="COG3209">
    <property type="taxonomic scope" value="Bacteria"/>
</dbReference>
<sequence>MQLELDNLGLIRRENMRHLRTWFVWWLVFLLVFTSIPMEGLAEFVYSKSDNAMKQSPLKVPEAPSINLKPGELIGERTENTKVYYNGDGTFTRKIFFEPIHIKKKNEKQFEEVSTFFIDHPNHVQAENTILEPRFYKKMVDGEYAKFLYNEYSISYSILEASGNGLKPIQAKDVPAIYKKKDNKIVHKNIFPNIDLQNIVFNESTKEDLVLHSFTGYHIFKFRLKTDLHANIQDDGSILFTNKENEKVFELPKPFMVDSNIDEHSGEAQRSENVTYELQQDDQGYILTVKADPQWLKDPKRVYPIYIDPSTSVAIATDAFVMSAYPTTNYGSASSKWDSAQGQYVLKVGYYDGTTGTCYGFLNPDTSNIENMNVTSATFNVYVTHSYYATTATGLWLDAVNGSWSASTLTWNNKPSSTNIGKVDVARDQWAQFDVTNTVKAWASGTKPNYGLKLHTNGNGQTYWKKVVSTTNSSYKPYLSVTYTIPVPDTPTGTAFSNGDGTGYINLSWDRVPGAVGYKVWIYNGKSYEAFDVGNVTSWSTKGKKFGRPLLKLVLEDTICIKIS</sequence>
<evidence type="ECO:0000259" key="5">
    <source>
        <dbReference type="Pfam" id="PF24517"/>
    </source>
</evidence>
<proteinExistence type="predicted"/>
<dbReference type="NCBIfam" id="NF033679">
    <property type="entry name" value="DNRLRE_dom"/>
    <property type="match status" value="1"/>
</dbReference>
<feature type="transmembrane region" description="Helical" evidence="4">
    <location>
        <begin position="21"/>
        <end position="38"/>
    </location>
</feature>
<evidence type="ECO:0000313" key="7">
    <source>
        <dbReference type="Proteomes" id="UP000000742"/>
    </source>
</evidence>